<name>A0A846QYA1_9FLAO</name>
<gene>
    <name evidence="1" type="ORF">GGR42_002668</name>
</gene>
<evidence type="ECO:0000313" key="1">
    <source>
        <dbReference type="EMBL" id="NJB72177.1"/>
    </source>
</evidence>
<accession>A0A846QYA1</accession>
<proteinExistence type="predicted"/>
<reference evidence="1 2" key="1">
    <citation type="submission" date="2020-03" db="EMBL/GenBank/DDBJ databases">
        <title>Genomic Encyclopedia of Type Strains, Phase IV (KMG-IV): sequencing the most valuable type-strain genomes for metagenomic binning, comparative biology and taxonomic classification.</title>
        <authorList>
            <person name="Goeker M."/>
        </authorList>
    </citation>
    <scope>NUCLEOTIDE SEQUENCE [LARGE SCALE GENOMIC DNA]</scope>
    <source>
        <strain evidence="1 2">DSM 29762</strain>
    </source>
</reference>
<dbReference type="SUPFAM" id="SSF158682">
    <property type="entry name" value="TerB-like"/>
    <property type="match status" value="1"/>
</dbReference>
<evidence type="ECO:0000313" key="2">
    <source>
        <dbReference type="Proteomes" id="UP000590442"/>
    </source>
</evidence>
<dbReference type="RefSeq" id="WP_245201472.1">
    <property type="nucleotide sequence ID" value="NZ_JAATJJ010000002.1"/>
</dbReference>
<comment type="caution">
    <text evidence="1">The sequence shown here is derived from an EMBL/GenBank/DDBJ whole genome shotgun (WGS) entry which is preliminary data.</text>
</comment>
<sequence length="136" mass="16060">MKMTNSKKIGNEIYQNLGRIFYAVAISDKRIHNKEIDILKKLIREKWLDVDEIEDEYGTDAAFQIETVFDWLQEYEQDGETCYKEFLSFYKEHENIFTPEIKELILHTSHSIAMAFSGKNKSELVMLGNLKILFNK</sequence>
<evidence type="ECO:0008006" key="3">
    <source>
        <dbReference type="Google" id="ProtNLM"/>
    </source>
</evidence>
<dbReference type="Proteomes" id="UP000590442">
    <property type="component" value="Unassembled WGS sequence"/>
</dbReference>
<dbReference type="InterPro" id="IPR029024">
    <property type="entry name" value="TerB-like"/>
</dbReference>
<keyword evidence="2" id="KW-1185">Reference proteome</keyword>
<dbReference type="AlphaFoldDB" id="A0A846QYA1"/>
<dbReference type="EMBL" id="JAATJJ010000002">
    <property type="protein sequence ID" value="NJB72177.1"/>
    <property type="molecule type" value="Genomic_DNA"/>
</dbReference>
<protein>
    <recommendedName>
        <fullName evidence="3">Tellurite resistance protein TerB</fullName>
    </recommendedName>
</protein>
<organism evidence="1 2">
    <name type="scientific">Saonia flava</name>
    <dbReference type="NCBI Taxonomy" id="523696"/>
    <lineage>
        <taxon>Bacteria</taxon>
        <taxon>Pseudomonadati</taxon>
        <taxon>Bacteroidota</taxon>
        <taxon>Flavobacteriia</taxon>
        <taxon>Flavobacteriales</taxon>
        <taxon>Flavobacteriaceae</taxon>
        <taxon>Saonia</taxon>
    </lineage>
</organism>